<reference evidence="2" key="1">
    <citation type="submission" date="2020-11" db="EMBL/GenBank/DDBJ databases">
        <authorList>
            <consortium name="DOE Joint Genome Institute"/>
            <person name="Ahrendt S."/>
            <person name="Riley R."/>
            <person name="Andreopoulos W."/>
            <person name="Labutti K."/>
            <person name="Pangilinan J."/>
            <person name="Ruiz-Duenas F.J."/>
            <person name="Barrasa J.M."/>
            <person name="Sanchez-Garcia M."/>
            <person name="Camarero S."/>
            <person name="Miyauchi S."/>
            <person name="Serrano A."/>
            <person name="Linde D."/>
            <person name="Babiker R."/>
            <person name="Drula E."/>
            <person name="Ayuso-Fernandez I."/>
            <person name="Pacheco R."/>
            <person name="Padilla G."/>
            <person name="Ferreira P."/>
            <person name="Barriuso J."/>
            <person name="Kellner H."/>
            <person name="Castanera R."/>
            <person name="Alfaro M."/>
            <person name="Ramirez L."/>
            <person name="Pisabarro A.G."/>
            <person name="Kuo A."/>
            <person name="Tritt A."/>
            <person name="Lipzen A."/>
            <person name="He G."/>
            <person name="Yan M."/>
            <person name="Ng V."/>
            <person name="Cullen D."/>
            <person name="Martin F."/>
            <person name="Rosso M.-N."/>
            <person name="Henrissat B."/>
            <person name="Hibbett D."/>
            <person name="Martinez A.T."/>
            <person name="Grigoriev I.V."/>
        </authorList>
    </citation>
    <scope>NUCLEOTIDE SEQUENCE</scope>
    <source>
        <strain evidence="2">AH 40177</strain>
    </source>
</reference>
<evidence type="ECO:0000313" key="2">
    <source>
        <dbReference type="EMBL" id="KAF9060494.1"/>
    </source>
</evidence>
<dbReference type="PANTHER" id="PTHR35395:SF1">
    <property type="entry name" value="DUF6536 DOMAIN-CONTAINING PROTEIN"/>
    <property type="match status" value="1"/>
</dbReference>
<dbReference type="AlphaFoldDB" id="A0A9P5P7U1"/>
<dbReference type="PANTHER" id="PTHR35395">
    <property type="entry name" value="DUF6536 DOMAIN-CONTAINING PROTEIN"/>
    <property type="match status" value="1"/>
</dbReference>
<keyword evidence="1" id="KW-0472">Membrane</keyword>
<keyword evidence="1" id="KW-1133">Transmembrane helix</keyword>
<dbReference type="OrthoDB" id="2924511at2759"/>
<accession>A0A9P5P7U1</accession>
<gene>
    <name evidence="2" type="ORF">BDP27DRAFT_420498</name>
</gene>
<keyword evidence="1" id="KW-0812">Transmembrane</keyword>
<comment type="caution">
    <text evidence="2">The sequence shown here is derived from an EMBL/GenBank/DDBJ whole genome shotgun (WGS) entry which is preliminary data.</text>
</comment>
<feature type="transmembrane region" description="Helical" evidence="1">
    <location>
        <begin position="273"/>
        <end position="298"/>
    </location>
</feature>
<protein>
    <submittedName>
        <fullName evidence="2">Uncharacterized protein</fullName>
    </submittedName>
</protein>
<organism evidence="2 3">
    <name type="scientific">Rhodocollybia butyracea</name>
    <dbReference type="NCBI Taxonomy" id="206335"/>
    <lineage>
        <taxon>Eukaryota</taxon>
        <taxon>Fungi</taxon>
        <taxon>Dikarya</taxon>
        <taxon>Basidiomycota</taxon>
        <taxon>Agaricomycotina</taxon>
        <taxon>Agaricomycetes</taxon>
        <taxon>Agaricomycetidae</taxon>
        <taxon>Agaricales</taxon>
        <taxon>Marasmiineae</taxon>
        <taxon>Omphalotaceae</taxon>
        <taxon>Rhodocollybia</taxon>
    </lineage>
</organism>
<name>A0A9P5P7U1_9AGAR</name>
<evidence type="ECO:0000256" key="1">
    <source>
        <dbReference type="SAM" id="Phobius"/>
    </source>
</evidence>
<evidence type="ECO:0000313" key="3">
    <source>
        <dbReference type="Proteomes" id="UP000772434"/>
    </source>
</evidence>
<keyword evidence="3" id="KW-1185">Reference proteome</keyword>
<sequence length="431" mass="48079">MQDLPQNNWTFNWQCAQDTLIHGAACSGPDVEPASWSFLNSSDCIQTYACSGPDIESGNWEFLNPSDCLQAYTVAFLSDRRDLVMVVGNYTSNNTFLDLQGKKPFMGVSPSDWMCRASGLGQATRDLFCSTGINPSNWKMEVKFPQNSTTLLPVEVPVQYCLSETTPSRCQLKFNLPLLAIVIAFNIVKVMCMAVVATRMHDNPLVTLGDVIASFSSNPEPLTKDMCLVSQRYLEGLDRNNNNNIEGTAMAAPLIAYQPQKTRLKTTASTRHWVAINSLFCVALSAVVILLVNSLLIVSAVSFSNILQLGIGKASNQNIIFWDMPTQGYWSIITSVVLANLPQLIFSMIYLVFNSLCTKLFLALEWSSYAHSRKPLRVSDPHGEQRSTYFLNIPFRFGVPLMAYSSLLHWLEASVTKLLCCFSHCMGWRYC</sequence>
<feature type="transmembrane region" description="Helical" evidence="1">
    <location>
        <begin position="176"/>
        <end position="197"/>
    </location>
</feature>
<dbReference type="EMBL" id="JADNRY010000242">
    <property type="protein sequence ID" value="KAF9060494.1"/>
    <property type="molecule type" value="Genomic_DNA"/>
</dbReference>
<dbReference type="Proteomes" id="UP000772434">
    <property type="component" value="Unassembled WGS sequence"/>
</dbReference>
<feature type="transmembrane region" description="Helical" evidence="1">
    <location>
        <begin position="329"/>
        <end position="353"/>
    </location>
</feature>
<proteinExistence type="predicted"/>